<evidence type="ECO:0000313" key="4">
    <source>
        <dbReference type="Proteomes" id="UP000315349"/>
    </source>
</evidence>
<evidence type="ECO:0000259" key="2">
    <source>
        <dbReference type="Pfam" id="PF13439"/>
    </source>
</evidence>
<protein>
    <submittedName>
        <fullName evidence="3">Teichuronic acid biosynthesis glycosyltransferase TuaC</fullName>
        <ecNumber evidence="3">2.4.-.-</ecNumber>
    </submittedName>
</protein>
<dbReference type="Pfam" id="PF00534">
    <property type="entry name" value="Glycos_transf_1"/>
    <property type="match status" value="1"/>
</dbReference>
<organism evidence="3 4">
    <name type="scientific">Planctopirus ephydatiae</name>
    <dbReference type="NCBI Taxonomy" id="2528019"/>
    <lineage>
        <taxon>Bacteria</taxon>
        <taxon>Pseudomonadati</taxon>
        <taxon>Planctomycetota</taxon>
        <taxon>Planctomycetia</taxon>
        <taxon>Planctomycetales</taxon>
        <taxon>Planctomycetaceae</taxon>
        <taxon>Planctopirus</taxon>
    </lineage>
</organism>
<keyword evidence="3" id="KW-0808">Transferase</keyword>
<keyword evidence="3" id="KW-0328">Glycosyltransferase</keyword>
<evidence type="ECO:0000259" key="1">
    <source>
        <dbReference type="Pfam" id="PF00534"/>
    </source>
</evidence>
<dbReference type="PANTHER" id="PTHR45947:SF3">
    <property type="entry name" value="SULFOQUINOVOSYL TRANSFERASE SQD2"/>
    <property type="match status" value="1"/>
</dbReference>
<evidence type="ECO:0000313" key="3">
    <source>
        <dbReference type="EMBL" id="QDV28567.1"/>
    </source>
</evidence>
<dbReference type="RefSeq" id="WP_145295044.1">
    <property type="nucleotide sequence ID" value="NZ_CP036299.1"/>
</dbReference>
<dbReference type="GO" id="GO:0016757">
    <property type="term" value="F:glycosyltransferase activity"/>
    <property type="evidence" value="ECO:0007669"/>
    <property type="project" value="UniProtKB-KW"/>
</dbReference>
<dbReference type="InterPro" id="IPR050194">
    <property type="entry name" value="Glycosyltransferase_grp1"/>
</dbReference>
<feature type="domain" description="Glycosyltransferase subfamily 4-like N-terminal" evidence="2">
    <location>
        <begin position="101"/>
        <end position="215"/>
    </location>
</feature>
<dbReference type="InterPro" id="IPR001296">
    <property type="entry name" value="Glyco_trans_1"/>
</dbReference>
<dbReference type="EC" id="2.4.-.-" evidence="3"/>
<dbReference type="Proteomes" id="UP000315349">
    <property type="component" value="Chromosome"/>
</dbReference>
<dbReference type="InterPro" id="IPR028098">
    <property type="entry name" value="Glyco_trans_4-like_N"/>
</dbReference>
<proteinExistence type="predicted"/>
<reference evidence="3 4" key="1">
    <citation type="submission" date="2019-02" db="EMBL/GenBank/DDBJ databases">
        <title>Deep-cultivation of Planctomycetes and their phenomic and genomic characterization uncovers novel biology.</title>
        <authorList>
            <person name="Wiegand S."/>
            <person name="Jogler M."/>
            <person name="Boedeker C."/>
            <person name="Pinto D."/>
            <person name="Vollmers J."/>
            <person name="Rivas-Marin E."/>
            <person name="Kohn T."/>
            <person name="Peeters S.H."/>
            <person name="Heuer A."/>
            <person name="Rast P."/>
            <person name="Oberbeckmann S."/>
            <person name="Bunk B."/>
            <person name="Jeske O."/>
            <person name="Meyerdierks A."/>
            <person name="Storesund J.E."/>
            <person name="Kallscheuer N."/>
            <person name="Luecker S."/>
            <person name="Lage O.M."/>
            <person name="Pohl T."/>
            <person name="Merkel B.J."/>
            <person name="Hornburger P."/>
            <person name="Mueller R.-W."/>
            <person name="Bruemmer F."/>
            <person name="Labrenz M."/>
            <person name="Spormann A.M."/>
            <person name="Op den Camp H."/>
            <person name="Overmann J."/>
            <person name="Amann R."/>
            <person name="Jetten M.S.M."/>
            <person name="Mascher T."/>
            <person name="Medema M.H."/>
            <person name="Devos D.P."/>
            <person name="Kaster A.-K."/>
            <person name="Ovreas L."/>
            <person name="Rohde M."/>
            <person name="Galperin M.Y."/>
            <person name="Jogler C."/>
        </authorList>
    </citation>
    <scope>NUCLEOTIDE SEQUENCE [LARGE SCALE GENOMIC DNA]</scope>
    <source>
        <strain evidence="3 4">Spb1</strain>
    </source>
</reference>
<dbReference type="Gene3D" id="3.40.50.2000">
    <property type="entry name" value="Glycogen Phosphorylase B"/>
    <property type="match status" value="2"/>
</dbReference>
<gene>
    <name evidence="3" type="primary">tuaC</name>
    <name evidence="3" type="ORF">Spb1_04300</name>
</gene>
<accession>A0A518GIY8</accession>
<dbReference type="Pfam" id="PF13439">
    <property type="entry name" value="Glyco_transf_4"/>
    <property type="match status" value="1"/>
</dbReference>
<dbReference type="SUPFAM" id="SSF53756">
    <property type="entry name" value="UDP-Glycosyltransferase/glycogen phosphorylase"/>
    <property type="match status" value="1"/>
</dbReference>
<dbReference type="OrthoDB" id="258796at2"/>
<dbReference type="PANTHER" id="PTHR45947">
    <property type="entry name" value="SULFOQUINOVOSYL TRANSFERASE SQD2"/>
    <property type="match status" value="1"/>
</dbReference>
<dbReference type="KEGG" id="peh:Spb1_04300"/>
<feature type="domain" description="Glycosyl transferase family 1" evidence="1">
    <location>
        <begin position="222"/>
        <end position="377"/>
    </location>
</feature>
<dbReference type="AlphaFoldDB" id="A0A518GIY8"/>
<dbReference type="EMBL" id="CP036299">
    <property type="protein sequence ID" value="QDV28567.1"/>
    <property type="molecule type" value="Genomic_DNA"/>
</dbReference>
<sequence>MRVLFFSHNFPNPWNPGLGTFNRTMLAGLAASSRLTETHPTSNGGAAQHPHKVRIVSPIPWNQWYSSLIPGCKPKAKFDTFEAIPGVPATYFPFYYPPKILRSQYHRCLSWSSQSILPQILREEQPDVVLSYWSHPDGAVATKMAHAAGIPSVVMTGGSDVLLLARSGSRRRAILEALHAADLVITVSENLSRVLVEDGLPPEKLAVVRRGVDTTIFQPGSKRAAREKLKQPQDVALLVAPGRLAPVKGWEYLLRACRSLADRGLRFRCVFVGHGSLQQRLQAQAEELQITNMIHFAGSCPQAELVDWYRAASVIVLPSISEGVPNVLMEAMASGANFVASEVGGIPEIADPYFDRLVPPGQPLSLANAIEDLLNHSPETDTESGMVRRWRPSSLEESTNHLIQALSTCVHRFHDQGGYIHGLADREYRELIETNESSMADEYAYLSSSLMGGTP</sequence>
<name>A0A518GIY8_9PLAN</name>
<keyword evidence="4" id="KW-1185">Reference proteome</keyword>